<dbReference type="InterPro" id="IPR019734">
    <property type="entry name" value="TPR_rpt"/>
</dbReference>
<name>A0AAW9RGQ8_9GAMM</name>
<protein>
    <submittedName>
        <fullName evidence="3">Sulfotransferase</fullName>
    </submittedName>
</protein>
<dbReference type="SUPFAM" id="SSF48452">
    <property type="entry name" value="TPR-like"/>
    <property type="match status" value="2"/>
</dbReference>
<keyword evidence="4" id="KW-1185">Reference proteome</keyword>
<dbReference type="EMBL" id="JAZHOG010000006">
    <property type="protein sequence ID" value="MEJ8568033.1"/>
    <property type="molecule type" value="Genomic_DNA"/>
</dbReference>
<proteinExistence type="predicted"/>
<dbReference type="GO" id="GO:0008476">
    <property type="term" value="F:protein-tyrosine sulfotransferase activity"/>
    <property type="evidence" value="ECO:0007669"/>
    <property type="project" value="InterPro"/>
</dbReference>
<dbReference type="InterPro" id="IPR027417">
    <property type="entry name" value="P-loop_NTPase"/>
</dbReference>
<dbReference type="InterPro" id="IPR011990">
    <property type="entry name" value="TPR-like_helical_dom_sf"/>
</dbReference>
<dbReference type="Gene3D" id="1.25.40.10">
    <property type="entry name" value="Tetratricopeptide repeat domain"/>
    <property type="match status" value="3"/>
</dbReference>
<comment type="caution">
    <text evidence="3">The sequence shown here is derived from an EMBL/GenBank/DDBJ whole genome shotgun (WGS) entry which is preliminary data.</text>
</comment>
<reference evidence="3 4" key="1">
    <citation type="submission" date="2024-02" db="EMBL/GenBank/DDBJ databases">
        <title>A novel Wenzhouxiangellaceae bacterium, isolated from coastal sediments.</title>
        <authorList>
            <person name="Du Z.-J."/>
            <person name="Ye Y.-Q."/>
            <person name="Zhang X.-Y."/>
        </authorList>
    </citation>
    <scope>NUCLEOTIDE SEQUENCE [LARGE SCALE GENOMIC DNA]</scope>
    <source>
        <strain evidence="3 4">CH-27</strain>
    </source>
</reference>
<evidence type="ECO:0000256" key="2">
    <source>
        <dbReference type="PROSITE-ProRule" id="PRU00339"/>
    </source>
</evidence>
<keyword evidence="1" id="KW-0808">Transferase</keyword>
<dbReference type="PANTHER" id="PTHR12788:SF10">
    <property type="entry name" value="PROTEIN-TYROSINE SULFOTRANSFERASE"/>
    <property type="match status" value="1"/>
</dbReference>
<dbReference type="Proteomes" id="UP001359886">
    <property type="component" value="Unassembled WGS sequence"/>
</dbReference>
<dbReference type="PROSITE" id="PS50005">
    <property type="entry name" value="TPR"/>
    <property type="match status" value="1"/>
</dbReference>
<gene>
    <name evidence="3" type="ORF">V3330_10385</name>
</gene>
<dbReference type="PANTHER" id="PTHR12788">
    <property type="entry name" value="PROTEIN-TYROSINE SULFOTRANSFERASE 2"/>
    <property type="match status" value="1"/>
</dbReference>
<dbReference type="Pfam" id="PF13469">
    <property type="entry name" value="Sulfotransfer_3"/>
    <property type="match status" value="1"/>
</dbReference>
<dbReference type="SUPFAM" id="SSF52540">
    <property type="entry name" value="P-loop containing nucleoside triphosphate hydrolases"/>
    <property type="match status" value="1"/>
</dbReference>
<dbReference type="SMART" id="SM00028">
    <property type="entry name" value="TPR"/>
    <property type="match status" value="5"/>
</dbReference>
<evidence type="ECO:0000313" key="3">
    <source>
        <dbReference type="EMBL" id="MEJ8568033.1"/>
    </source>
</evidence>
<organism evidence="3 4">
    <name type="scientific">Elongatibacter sediminis</name>
    <dbReference type="NCBI Taxonomy" id="3119006"/>
    <lineage>
        <taxon>Bacteria</taxon>
        <taxon>Pseudomonadati</taxon>
        <taxon>Pseudomonadota</taxon>
        <taxon>Gammaproteobacteria</taxon>
        <taxon>Chromatiales</taxon>
        <taxon>Wenzhouxiangellaceae</taxon>
        <taxon>Elongatibacter</taxon>
    </lineage>
</organism>
<dbReference type="Pfam" id="PF13432">
    <property type="entry name" value="TPR_16"/>
    <property type="match status" value="3"/>
</dbReference>
<dbReference type="Gene3D" id="3.40.50.300">
    <property type="entry name" value="P-loop containing nucleotide triphosphate hydrolases"/>
    <property type="match status" value="1"/>
</dbReference>
<dbReference type="AlphaFoldDB" id="A0AAW9RGQ8"/>
<feature type="repeat" description="TPR" evidence="2">
    <location>
        <begin position="70"/>
        <end position="103"/>
    </location>
</feature>
<dbReference type="InterPro" id="IPR026634">
    <property type="entry name" value="TPST-like"/>
</dbReference>
<sequence length="663" mass="76305">MMSDPMAQARKALQSGKLEDALSLAGARLREEPDDAAALYLQAVAQRYLRRHPDALTTLEHLRNLQPDHARAFQEAGHNFRDLGDADRALAAYQRAVELNHALPAAWRELARLHRRQDRTAAADSAQAEYERLSKLPKELVSVSSLLHEGKLYKAETLCRAFLRQNPHHVEAMRLLAVLGMKLFIYDDAEFLLESCVEFEPENWQARYDYVSVLHKRQKFEKALEQATILRDAHPGNHAFDLAYANECVAVGQFDTALERYERITRERPNFEYPHLSRGHALKTIGRLDEAIESYRAAYRARPGFGDAYWSLANLKTYRFTDDELADMNRHVAEPATTDVDRFHLCFALGAAHESREDYAESFRWYEQGNRLKKAHVRYEPERLEEAMRRQIESCTTDLFERKSGLGGAHDDPIFIVGLPRAGSTLLEQILASHSQVDGTMELPNIIALAHRLNGRRFVTEKPRYPAILDELDGNKLRAMADAFIRDTQIHRQGAPRFIDKMPNNFMHIGLIHLMLPNARIIDARRHPMACCFSGFKQLFADGQEFTYGLEEVGRYYRGYVELMEHWDHVLPGRVLRVHYEHVVADLETQVRRILDFLGLPFEEACLNYHATDRSIRTPSSEQVRQPIYRSGLEHWRHFEPHLGPLRSALGDLPDRYPMPATD</sequence>
<dbReference type="RefSeq" id="WP_354695356.1">
    <property type="nucleotide sequence ID" value="NZ_JAZHOG010000006.1"/>
</dbReference>
<evidence type="ECO:0000256" key="1">
    <source>
        <dbReference type="ARBA" id="ARBA00022679"/>
    </source>
</evidence>
<evidence type="ECO:0000313" key="4">
    <source>
        <dbReference type="Proteomes" id="UP001359886"/>
    </source>
</evidence>
<keyword evidence="2" id="KW-0802">TPR repeat</keyword>
<accession>A0AAW9RGQ8</accession>